<keyword evidence="2" id="KW-0732">Signal</keyword>
<evidence type="ECO:0000256" key="1">
    <source>
        <dbReference type="SAM" id="MobiDB-lite"/>
    </source>
</evidence>
<evidence type="ECO:0000256" key="2">
    <source>
        <dbReference type="SAM" id="SignalP"/>
    </source>
</evidence>
<name>A0A4C1THY7_EUMVA</name>
<comment type="caution">
    <text evidence="3">The sequence shown here is derived from an EMBL/GenBank/DDBJ whole genome shotgun (WGS) entry which is preliminary data.</text>
</comment>
<feature type="signal peptide" evidence="2">
    <location>
        <begin position="1"/>
        <end position="19"/>
    </location>
</feature>
<protein>
    <submittedName>
        <fullName evidence="3">Uncharacterized protein</fullName>
    </submittedName>
</protein>
<evidence type="ECO:0000313" key="3">
    <source>
        <dbReference type="EMBL" id="GBP14123.1"/>
    </source>
</evidence>
<dbReference type="Proteomes" id="UP000299102">
    <property type="component" value="Unassembled WGS sequence"/>
</dbReference>
<keyword evidence="4" id="KW-1185">Reference proteome</keyword>
<feature type="chain" id="PRO_5020036774" evidence="2">
    <location>
        <begin position="20"/>
        <end position="169"/>
    </location>
</feature>
<gene>
    <name evidence="3" type="ORF">EVAR_102793_1</name>
</gene>
<sequence>MCTVWRWVATLFSPHVVVCTMWRRVAMCKRLCDSLLTRFDGAVYYVNIPHNRFKYSKPRYEKPSTSVTYYKNMIGDTIFARHNGRILSTDQSTCLTDAPFRASERNENETRSMRTGDSASAARRLRPAASALLGRRLSRRGASGAGTPSPAAQLRISEKVAMGGDARRC</sequence>
<accession>A0A4C1THY7</accession>
<evidence type="ECO:0000313" key="4">
    <source>
        <dbReference type="Proteomes" id="UP000299102"/>
    </source>
</evidence>
<feature type="compositionally biased region" description="Basic and acidic residues" evidence="1">
    <location>
        <begin position="102"/>
        <end position="114"/>
    </location>
</feature>
<organism evidence="3 4">
    <name type="scientific">Eumeta variegata</name>
    <name type="common">Bagworm moth</name>
    <name type="synonym">Eumeta japonica</name>
    <dbReference type="NCBI Taxonomy" id="151549"/>
    <lineage>
        <taxon>Eukaryota</taxon>
        <taxon>Metazoa</taxon>
        <taxon>Ecdysozoa</taxon>
        <taxon>Arthropoda</taxon>
        <taxon>Hexapoda</taxon>
        <taxon>Insecta</taxon>
        <taxon>Pterygota</taxon>
        <taxon>Neoptera</taxon>
        <taxon>Endopterygota</taxon>
        <taxon>Lepidoptera</taxon>
        <taxon>Glossata</taxon>
        <taxon>Ditrysia</taxon>
        <taxon>Tineoidea</taxon>
        <taxon>Psychidae</taxon>
        <taxon>Oiketicinae</taxon>
        <taxon>Eumeta</taxon>
    </lineage>
</organism>
<reference evidence="3 4" key="1">
    <citation type="journal article" date="2019" name="Commun. Biol.">
        <title>The bagworm genome reveals a unique fibroin gene that provides high tensile strength.</title>
        <authorList>
            <person name="Kono N."/>
            <person name="Nakamura H."/>
            <person name="Ohtoshi R."/>
            <person name="Tomita M."/>
            <person name="Numata K."/>
            <person name="Arakawa K."/>
        </authorList>
    </citation>
    <scope>NUCLEOTIDE SEQUENCE [LARGE SCALE GENOMIC DNA]</scope>
</reference>
<dbReference type="AlphaFoldDB" id="A0A4C1THY7"/>
<dbReference type="EMBL" id="BGZK01000061">
    <property type="protein sequence ID" value="GBP14123.1"/>
    <property type="molecule type" value="Genomic_DNA"/>
</dbReference>
<feature type="region of interest" description="Disordered" evidence="1">
    <location>
        <begin position="99"/>
        <end position="124"/>
    </location>
</feature>
<proteinExistence type="predicted"/>